<evidence type="ECO:0000313" key="1">
    <source>
        <dbReference type="EMBL" id="KAJ2880618.1"/>
    </source>
</evidence>
<protein>
    <submittedName>
        <fullName evidence="1">Uncharacterized protein</fullName>
    </submittedName>
</protein>
<accession>A0ACC1LU53</accession>
<gene>
    <name evidence="1" type="ORF">IWW38_005919</name>
</gene>
<name>A0ACC1LU53_9FUNG</name>
<sequence>MLSDSGKEFATEIVVDTRPRLSMTYYTGNAVFAGCLTNPLALMTGGINAHSLAQVAKRVRQLVNYINAQYIGQLLDTLNNNPSRFMCPLARDITRMPAVVSNQSRFTFYKADFGSGTPAWVSPIKIMFPHYVSIIPVHPSTGGYGIHITMSKRAMSNILHNKFWMNTVDLVY</sequence>
<keyword evidence="2" id="KW-1185">Reference proteome</keyword>
<organism evidence="1 2">
    <name type="scientific">Coemansia aciculifera</name>
    <dbReference type="NCBI Taxonomy" id="417176"/>
    <lineage>
        <taxon>Eukaryota</taxon>
        <taxon>Fungi</taxon>
        <taxon>Fungi incertae sedis</taxon>
        <taxon>Zoopagomycota</taxon>
        <taxon>Kickxellomycotina</taxon>
        <taxon>Kickxellomycetes</taxon>
        <taxon>Kickxellales</taxon>
        <taxon>Kickxellaceae</taxon>
        <taxon>Coemansia</taxon>
    </lineage>
</organism>
<dbReference type="Proteomes" id="UP001139981">
    <property type="component" value="Unassembled WGS sequence"/>
</dbReference>
<proteinExistence type="predicted"/>
<comment type="caution">
    <text evidence="1">The sequence shown here is derived from an EMBL/GenBank/DDBJ whole genome shotgun (WGS) entry which is preliminary data.</text>
</comment>
<evidence type="ECO:0000313" key="2">
    <source>
        <dbReference type="Proteomes" id="UP001139981"/>
    </source>
</evidence>
<reference evidence="1" key="1">
    <citation type="submission" date="2022-07" db="EMBL/GenBank/DDBJ databases">
        <title>Phylogenomic reconstructions and comparative analyses of Kickxellomycotina fungi.</title>
        <authorList>
            <person name="Reynolds N.K."/>
            <person name="Stajich J.E."/>
            <person name="Barry K."/>
            <person name="Grigoriev I.V."/>
            <person name="Crous P."/>
            <person name="Smith M.E."/>
        </authorList>
    </citation>
    <scope>NUCLEOTIDE SEQUENCE</scope>
    <source>
        <strain evidence="1">CBS 190363</strain>
    </source>
</reference>
<dbReference type="EMBL" id="JANBVB010003078">
    <property type="protein sequence ID" value="KAJ2880618.1"/>
    <property type="molecule type" value="Genomic_DNA"/>
</dbReference>